<reference evidence="1 2" key="1">
    <citation type="journal article" date="2019" name="Emerg. Microbes Infect.">
        <title>Comprehensive subspecies identification of 175 nontuberculous mycobacteria species based on 7547 genomic profiles.</title>
        <authorList>
            <person name="Matsumoto Y."/>
            <person name="Kinjo T."/>
            <person name="Motooka D."/>
            <person name="Nabeya D."/>
            <person name="Jung N."/>
            <person name="Uechi K."/>
            <person name="Horii T."/>
            <person name="Iida T."/>
            <person name="Fujita J."/>
            <person name="Nakamura S."/>
        </authorList>
    </citation>
    <scope>NUCLEOTIDE SEQUENCE [LARGE SCALE GENOMIC DNA]</scope>
    <source>
        <strain evidence="1 2">JCM 18538</strain>
        <plasmid evidence="1">pJCM18538</plasmid>
    </source>
</reference>
<dbReference type="KEGG" id="marz:MARA_02510"/>
<dbReference type="EMBL" id="AP022592">
    <property type="protein sequence ID" value="BBY46821.1"/>
    <property type="molecule type" value="Genomic_DNA"/>
</dbReference>
<evidence type="ECO:0000313" key="2">
    <source>
        <dbReference type="Proteomes" id="UP000467428"/>
    </source>
</evidence>
<organism evidence="1 2">
    <name type="scientific">Mycolicibacterium arabiense</name>
    <dbReference type="NCBI Taxonomy" id="1286181"/>
    <lineage>
        <taxon>Bacteria</taxon>
        <taxon>Bacillati</taxon>
        <taxon>Actinomycetota</taxon>
        <taxon>Actinomycetes</taxon>
        <taxon>Mycobacteriales</taxon>
        <taxon>Mycobacteriaceae</taxon>
        <taxon>Mycolicibacterium</taxon>
    </lineage>
</organism>
<name>A0A7I7RRJ1_9MYCO</name>
<evidence type="ECO:0000313" key="1">
    <source>
        <dbReference type="EMBL" id="BBY46821.1"/>
    </source>
</evidence>
<dbReference type="Proteomes" id="UP000467428">
    <property type="component" value="Plasmid pJCM18538"/>
</dbReference>
<geneLocation type="plasmid" evidence="1">
    <name>pJCM18538</name>
</geneLocation>
<proteinExistence type="predicted"/>
<keyword evidence="2" id="KW-1185">Reference proteome</keyword>
<protein>
    <submittedName>
        <fullName evidence="1">Uncharacterized protein</fullName>
    </submittedName>
</protein>
<keyword evidence="1" id="KW-0614">Plasmid</keyword>
<gene>
    <name evidence="1" type="ORF">MARA_02510</name>
</gene>
<accession>A0A7I7RRJ1</accession>
<sequence length="114" mass="12763">MRFTVATLAPFAPTVRLCFVTVTQCMWRQLSTDCQVPACTWPRSEGFIPRVLQRGDASLLRAEEAVLKVMVDGSRAQMLAQATRIPENYPAQFNESYVACVAMEGKGTWDLQTM</sequence>
<dbReference type="AlphaFoldDB" id="A0A7I7RRJ1"/>